<proteinExistence type="predicted"/>
<name>A0AAD5MYI8_PARTN</name>
<evidence type="ECO:0000313" key="1">
    <source>
        <dbReference type="EMBL" id="KAJ1357352.1"/>
    </source>
</evidence>
<dbReference type="AlphaFoldDB" id="A0AAD5MYI8"/>
<protein>
    <submittedName>
        <fullName evidence="1">Uncharacterized protein</fullName>
    </submittedName>
</protein>
<accession>A0AAD5MYI8</accession>
<dbReference type="EMBL" id="JAHQIW010003111">
    <property type="protein sequence ID" value="KAJ1357352.1"/>
    <property type="molecule type" value="Genomic_DNA"/>
</dbReference>
<keyword evidence="2" id="KW-1185">Reference proteome</keyword>
<evidence type="ECO:0000313" key="2">
    <source>
        <dbReference type="Proteomes" id="UP001196413"/>
    </source>
</evidence>
<sequence>MRKVRIRFEKKWGIYHQMFERSYKRCNRSKADPWRRYGALRKLHEIGGTGRTLPNQDNSRVPQNFYQIEAGSIPPPPPRALWPNDWVARQCARGSELIPNPLRQSTTNALCNVTARPSLRSQDVLNQYSTMFKKKTKKRTE</sequence>
<organism evidence="1 2">
    <name type="scientific">Parelaphostrongylus tenuis</name>
    <name type="common">Meningeal worm</name>
    <dbReference type="NCBI Taxonomy" id="148309"/>
    <lineage>
        <taxon>Eukaryota</taxon>
        <taxon>Metazoa</taxon>
        <taxon>Ecdysozoa</taxon>
        <taxon>Nematoda</taxon>
        <taxon>Chromadorea</taxon>
        <taxon>Rhabditida</taxon>
        <taxon>Rhabditina</taxon>
        <taxon>Rhabditomorpha</taxon>
        <taxon>Strongyloidea</taxon>
        <taxon>Metastrongylidae</taxon>
        <taxon>Parelaphostrongylus</taxon>
    </lineage>
</organism>
<gene>
    <name evidence="1" type="ORF">KIN20_015485</name>
</gene>
<comment type="caution">
    <text evidence="1">The sequence shown here is derived from an EMBL/GenBank/DDBJ whole genome shotgun (WGS) entry which is preliminary data.</text>
</comment>
<dbReference type="Proteomes" id="UP001196413">
    <property type="component" value="Unassembled WGS sequence"/>
</dbReference>
<reference evidence="1" key="1">
    <citation type="submission" date="2021-06" db="EMBL/GenBank/DDBJ databases">
        <title>Parelaphostrongylus tenuis whole genome reference sequence.</title>
        <authorList>
            <person name="Garwood T.J."/>
            <person name="Larsen P.A."/>
            <person name="Fountain-Jones N.M."/>
            <person name="Garbe J.R."/>
            <person name="Macchietto M.G."/>
            <person name="Kania S.A."/>
            <person name="Gerhold R.W."/>
            <person name="Richards J.E."/>
            <person name="Wolf T.M."/>
        </authorList>
    </citation>
    <scope>NUCLEOTIDE SEQUENCE</scope>
    <source>
        <strain evidence="1">MNPRO001-30</strain>
        <tissue evidence="1">Meninges</tissue>
    </source>
</reference>